<dbReference type="EMBL" id="BARS01055072">
    <property type="protein sequence ID" value="GAG42710.1"/>
    <property type="molecule type" value="Genomic_DNA"/>
</dbReference>
<gene>
    <name evidence="1" type="ORF">S01H1_81388</name>
</gene>
<name>X0XHU0_9ZZZZ</name>
<reference evidence="1" key="1">
    <citation type="journal article" date="2014" name="Front. Microbiol.">
        <title>High frequency of phylogenetically diverse reductive dehalogenase-homologous genes in deep subseafloor sedimentary metagenomes.</title>
        <authorList>
            <person name="Kawai M."/>
            <person name="Futagami T."/>
            <person name="Toyoda A."/>
            <person name="Takaki Y."/>
            <person name="Nishi S."/>
            <person name="Hori S."/>
            <person name="Arai W."/>
            <person name="Tsubouchi T."/>
            <person name="Morono Y."/>
            <person name="Uchiyama I."/>
            <person name="Ito T."/>
            <person name="Fujiyama A."/>
            <person name="Inagaki F."/>
            <person name="Takami H."/>
        </authorList>
    </citation>
    <scope>NUCLEOTIDE SEQUENCE</scope>
    <source>
        <strain evidence="1">Expedition CK06-06</strain>
    </source>
</reference>
<sequence>MANIIDEYPFIRFDGSPQPPVEQLDPPIQRRGVDGSGFWKIGKRGAPFQIRAWVDHETMTAAWAAIKAYRAMVGNDPYSFEMNDQKWDDDNWKVVVHRVEVADWHGLIGGTGGVNPPSGAMLVLDFLLCAVEVEPG</sequence>
<proteinExistence type="predicted"/>
<organism evidence="1">
    <name type="scientific">marine sediment metagenome</name>
    <dbReference type="NCBI Taxonomy" id="412755"/>
    <lineage>
        <taxon>unclassified sequences</taxon>
        <taxon>metagenomes</taxon>
        <taxon>ecological metagenomes</taxon>
    </lineage>
</organism>
<evidence type="ECO:0000313" key="1">
    <source>
        <dbReference type="EMBL" id="GAG42710.1"/>
    </source>
</evidence>
<comment type="caution">
    <text evidence="1">The sequence shown here is derived from an EMBL/GenBank/DDBJ whole genome shotgun (WGS) entry which is preliminary data.</text>
</comment>
<accession>X0XHU0</accession>
<dbReference type="AlphaFoldDB" id="X0XHU0"/>
<protein>
    <submittedName>
        <fullName evidence="1">Uncharacterized protein</fullName>
    </submittedName>
</protein>